<name>A0A2T0SGA9_9PSEU</name>
<dbReference type="RefSeq" id="WP_106196426.1">
    <property type="nucleotide sequence ID" value="NZ_PVTF01000021.1"/>
</dbReference>
<proteinExistence type="predicted"/>
<feature type="region of interest" description="Disordered" evidence="1">
    <location>
        <begin position="107"/>
        <end position="140"/>
    </location>
</feature>
<dbReference type="AlphaFoldDB" id="A0A2T0SGA9"/>
<evidence type="ECO:0008006" key="4">
    <source>
        <dbReference type="Google" id="ProtNLM"/>
    </source>
</evidence>
<evidence type="ECO:0000313" key="3">
    <source>
        <dbReference type="Proteomes" id="UP000239494"/>
    </source>
</evidence>
<evidence type="ECO:0000313" key="2">
    <source>
        <dbReference type="EMBL" id="PRY32450.1"/>
    </source>
</evidence>
<keyword evidence="3" id="KW-1185">Reference proteome</keyword>
<gene>
    <name evidence="2" type="ORF">CLV43_12144</name>
</gene>
<organism evidence="2 3">
    <name type="scientific">Umezawaea tangerina</name>
    <dbReference type="NCBI Taxonomy" id="84725"/>
    <lineage>
        <taxon>Bacteria</taxon>
        <taxon>Bacillati</taxon>
        <taxon>Actinomycetota</taxon>
        <taxon>Actinomycetes</taxon>
        <taxon>Pseudonocardiales</taxon>
        <taxon>Pseudonocardiaceae</taxon>
        <taxon>Umezawaea</taxon>
    </lineage>
</organism>
<sequence>MTGPIPGGSASAGIDAWVAQAKAKAERYQEMRVLAQAVSVTETEGPVTVTIDSGGNVTDLRIKEHDELAKAVLLTMRRAQARLPEALAGVMAETIGDDKQTVDTIVGTYRARFPEPDPGDRPSPPPKPDDDEDFGSVMDR</sequence>
<comment type="caution">
    <text evidence="2">The sequence shown here is derived from an EMBL/GenBank/DDBJ whole genome shotgun (WGS) entry which is preliminary data.</text>
</comment>
<dbReference type="Proteomes" id="UP000239494">
    <property type="component" value="Unassembled WGS sequence"/>
</dbReference>
<evidence type="ECO:0000256" key="1">
    <source>
        <dbReference type="SAM" id="MobiDB-lite"/>
    </source>
</evidence>
<accession>A0A2T0SGA9</accession>
<dbReference type="OrthoDB" id="3685284at2"/>
<protein>
    <recommendedName>
        <fullName evidence="4">YbaB/EbfC DNA-binding family protein</fullName>
    </recommendedName>
</protein>
<dbReference type="EMBL" id="PVTF01000021">
    <property type="protein sequence ID" value="PRY32450.1"/>
    <property type="molecule type" value="Genomic_DNA"/>
</dbReference>
<reference evidence="2 3" key="1">
    <citation type="submission" date="2018-03" db="EMBL/GenBank/DDBJ databases">
        <title>Genomic Encyclopedia of Archaeal and Bacterial Type Strains, Phase II (KMG-II): from individual species to whole genera.</title>
        <authorList>
            <person name="Goeker M."/>
        </authorList>
    </citation>
    <scope>NUCLEOTIDE SEQUENCE [LARGE SCALE GENOMIC DNA]</scope>
    <source>
        <strain evidence="2 3">DSM 44720</strain>
    </source>
</reference>